<dbReference type="AlphaFoldDB" id="A0A5C2RQJ5"/>
<organism evidence="2 3">
    <name type="scientific">Lentinus tigrinus ALCF2SS1-6</name>
    <dbReference type="NCBI Taxonomy" id="1328759"/>
    <lineage>
        <taxon>Eukaryota</taxon>
        <taxon>Fungi</taxon>
        <taxon>Dikarya</taxon>
        <taxon>Basidiomycota</taxon>
        <taxon>Agaricomycotina</taxon>
        <taxon>Agaricomycetes</taxon>
        <taxon>Polyporales</taxon>
        <taxon>Polyporaceae</taxon>
        <taxon>Lentinus</taxon>
    </lineage>
</organism>
<dbReference type="STRING" id="1328759.A0A5C2RQJ5"/>
<dbReference type="OrthoDB" id="2767786at2759"/>
<reference evidence="2" key="1">
    <citation type="journal article" date="2018" name="Genome Biol. Evol.">
        <title>Genomics and development of Lentinus tigrinus, a white-rot wood-decaying mushroom with dimorphic fruiting bodies.</title>
        <authorList>
            <person name="Wu B."/>
            <person name="Xu Z."/>
            <person name="Knudson A."/>
            <person name="Carlson A."/>
            <person name="Chen N."/>
            <person name="Kovaka S."/>
            <person name="LaButti K."/>
            <person name="Lipzen A."/>
            <person name="Pennachio C."/>
            <person name="Riley R."/>
            <person name="Schakwitz W."/>
            <person name="Umezawa K."/>
            <person name="Ohm R.A."/>
            <person name="Grigoriev I.V."/>
            <person name="Nagy L.G."/>
            <person name="Gibbons J."/>
            <person name="Hibbett D."/>
        </authorList>
    </citation>
    <scope>NUCLEOTIDE SEQUENCE [LARGE SCALE GENOMIC DNA]</scope>
    <source>
        <strain evidence="2">ALCF2SS1-6</strain>
    </source>
</reference>
<gene>
    <name evidence="2" type="ORF">L227DRAFT_604353</name>
</gene>
<dbReference type="Proteomes" id="UP000313359">
    <property type="component" value="Unassembled WGS sequence"/>
</dbReference>
<evidence type="ECO:0000313" key="3">
    <source>
        <dbReference type="Proteomes" id="UP000313359"/>
    </source>
</evidence>
<evidence type="ECO:0000256" key="1">
    <source>
        <dbReference type="SAM" id="MobiDB-lite"/>
    </source>
</evidence>
<proteinExistence type="predicted"/>
<protein>
    <submittedName>
        <fullName evidence="2">Uncharacterized protein</fullName>
    </submittedName>
</protein>
<dbReference type="InterPro" id="IPR032675">
    <property type="entry name" value="LRR_dom_sf"/>
</dbReference>
<dbReference type="SUPFAM" id="SSF52047">
    <property type="entry name" value="RNI-like"/>
    <property type="match status" value="1"/>
</dbReference>
<sequence length="533" mass="59931">MAGTRPKRGRSGSRGGRHQSQRKAVQVVKTKLVSPDVERLGPITTLPNELLVLIFDLAQLSSDAHAKDWIGRMYLCRRWFHILISTPRFWQEIYVSARPEWLELCLSRCAGMMVDVYFTGRFSMNSTISALKEHIRAIRGVTYSPASRSSWKLDIHKLCSMSFPSLRRLEISLETYSEHFAVVKLNPDNLVHLESLELWSCRVPTDPATYVNLRSLKICYCEWSVTFDEVLNALESTRALKELILEDCFSAWRDVFPQYTDVRPARTPIDLPALRTIRLDGIAHALTAQFTKHIRIPSATHITIHTYSNTIPRHPGVFWYLLSPDPSSFSSIFSSATAVNIQVSPGRSEITAKTSTHHLSVQISNPGNLSRYGRLGSHPSEVVDTLIEAFRDAPVSDLSISVSGSHVSETTWENIFRTLNSLERLHFDGVPLHHVFSGLMAASTLEGSAVCCPRLTSIDIKSTVDNGLRLIPKGTRSIVLDILRLRAERGMRLTKLKFKIGHEDEEGGPQLGQKFLGELRSLVGEVKYKASSW</sequence>
<dbReference type="EMBL" id="ML122313">
    <property type="protein sequence ID" value="RPD53928.1"/>
    <property type="molecule type" value="Genomic_DNA"/>
</dbReference>
<dbReference type="Gene3D" id="3.80.10.10">
    <property type="entry name" value="Ribonuclease Inhibitor"/>
    <property type="match status" value="1"/>
</dbReference>
<name>A0A5C2RQJ5_9APHY</name>
<keyword evidence="3" id="KW-1185">Reference proteome</keyword>
<evidence type="ECO:0000313" key="2">
    <source>
        <dbReference type="EMBL" id="RPD53928.1"/>
    </source>
</evidence>
<feature type="compositionally biased region" description="Basic residues" evidence="1">
    <location>
        <begin position="1"/>
        <end position="21"/>
    </location>
</feature>
<feature type="region of interest" description="Disordered" evidence="1">
    <location>
        <begin position="1"/>
        <end position="23"/>
    </location>
</feature>
<accession>A0A5C2RQJ5</accession>